<organism evidence="1 2">
    <name type="scientific">Lasius niger</name>
    <name type="common">Black garden ant</name>
    <dbReference type="NCBI Taxonomy" id="67767"/>
    <lineage>
        <taxon>Eukaryota</taxon>
        <taxon>Metazoa</taxon>
        <taxon>Ecdysozoa</taxon>
        <taxon>Arthropoda</taxon>
        <taxon>Hexapoda</taxon>
        <taxon>Insecta</taxon>
        <taxon>Pterygota</taxon>
        <taxon>Neoptera</taxon>
        <taxon>Endopterygota</taxon>
        <taxon>Hymenoptera</taxon>
        <taxon>Apocrita</taxon>
        <taxon>Aculeata</taxon>
        <taxon>Formicoidea</taxon>
        <taxon>Formicidae</taxon>
        <taxon>Formicinae</taxon>
        <taxon>Lasius</taxon>
        <taxon>Lasius</taxon>
    </lineage>
</organism>
<dbReference type="PaxDb" id="67767-A0A0J7NCL6"/>
<evidence type="ECO:0000313" key="1">
    <source>
        <dbReference type="EMBL" id="KMQ90320.1"/>
    </source>
</evidence>
<dbReference type="PANTHER" id="PTHR47331:SF5">
    <property type="entry name" value="RIBONUCLEASE H"/>
    <property type="match status" value="1"/>
</dbReference>
<dbReference type="STRING" id="67767.A0A0J7NCL6"/>
<gene>
    <name evidence="1" type="ORF">RF55_9939</name>
</gene>
<comment type="caution">
    <text evidence="1">The sequence shown here is derived from an EMBL/GenBank/DDBJ whole genome shotgun (WGS) entry which is preliminary data.</text>
</comment>
<sequence>MKRFRTCRKQHHTTLHAPASYQDTATVASSAASPSTAQVTSHVSVLQGGTTSTQINAEKGQGIQPSSNIAQSRVDDHDPGLLATAVVNVLSRSGQFFKFCALLDQGSEVSFISESAAQFLKLPRRAKAIPILGIGAQKHNVSNGLAFFTIVSRIDSASSHDIKALVLPRLTASQPLVQLDATRWPHLNGLQLADPNFETPSKIDLILGLIVYARIIRTGRRHGHIDAPIAQNTALGWILVSGSLSNENLAVSAAHSSSVIGTQCSFDSELLELLQRFWTQGEIVPRSQVSLTPEKSKCEAYFQMTHSHDIQGRFVVRLPFKKTVSEFGDSRA</sequence>
<dbReference type="Proteomes" id="UP000036403">
    <property type="component" value="Unassembled WGS sequence"/>
</dbReference>
<evidence type="ECO:0000313" key="2">
    <source>
        <dbReference type="Proteomes" id="UP000036403"/>
    </source>
</evidence>
<dbReference type="PANTHER" id="PTHR47331">
    <property type="entry name" value="PHD-TYPE DOMAIN-CONTAINING PROTEIN"/>
    <property type="match status" value="1"/>
</dbReference>
<name>A0A0J7NCL6_LASNI</name>
<reference evidence="1 2" key="1">
    <citation type="submission" date="2015-04" db="EMBL/GenBank/DDBJ databases">
        <title>Lasius niger genome sequencing.</title>
        <authorList>
            <person name="Konorov E.A."/>
            <person name="Nikitin M.A."/>
            <person name="Kirill M.V."/>
            <person name="Chang P."/>
        </authorList>
    </citation>
    <scope>NUCLEOTIDE SEQUENCE [LARGE SCALE GENOMIC DNA]</scope>
    <source>
        <tissue evidence="1">Whole</tissue>
    </source>
</reference>
<dbReference type="EMBL" id="LBMM01006799">
    <property type="protein sequence ID" value="KMQ90320.1"/>
    <property type="molecule type" value="Genomic_DNA"/>
</dbReference>
<accession>A0A0J7NCL6</accession>
<keyword evidence="2" id="KW-1185">Reference proteome</keyword>
<proteinExistence type="predicted"/>
<protein>
    <submittedName>
        <fullName evidence="1">Uncharacterized protein</fullName>
    </submittedName>
</protein>
<dbReference type="AlphaFoldDB" id="A0A0J7NCL6"/>
<dbReference type="OrthoDB" id="7692148at2759"/>